<dbReference type="GO" id="GO:0004526">
    <property type="term" value="F:ribonuclease P activity"/>
    <property type="evidence" value="ECO:0007669"/>
    <property type="project" value="InterPro"/>
</dbReference>
<evidence type="ECO:0000256" key="1">
    <source>
        <dbReference type="ARBA" id="ARBA00002663"/>
    </source>
</evidence>
<dbReference type="GO" id="GO:0030677">
    <property type="term" value="C:ribonuclease P complex"/>
    <property type="evidence" value="ECO:0007669"/>
    <property type="project" value="TreeGrafter"/>
</dbReference>
<gene>
    <name evidence="12" type="ORF">ONB1V03_LOCUS1991</name>
</gene>
<dbReference type="Gene3D" id="1.10.287.3980">
    <property type="match status" value="1"/>
</dbReference>
<dbReference type="InterPro" id="IPR014721">
    <property type="entry name" value="Ribsml_uS5_D2-typ_fold_subgr"/>
</dbReference>
<protein>
    <recommendedName>
        <fullName evidence="10">Large ribosomal subunit protein bL34m</fullName>
    </recommendedName>
    <alternativeName>
        <fullName evidence="11">39S ribosomal protein L34, mitochondrial</fullName>
    </alternativeName>
</protein>
<keyword evidence="8" id="KW-0689">Ribosomal protein</keyword>
<dbReference type="Proteomes" id="UP000728032">
    <property type="component" value="Unassembled WGS sequence"/>
</dbReference>
<evidence type="ECO:0000256" key="4">
    <source>
        <dbReference type="ARBA" id="ARBA00022722"/>
    </source>
</evidence>
<dbReference type="EMBL" id="CAJPVJ010000419">
    <property type="protein sequence ID" value="CAG2162398.1"/>
    <property type="molecule type" value="Genomic_DNA"/>
</dbReference>
<dbReference type="PANTHER" id="PTHR33992">
    <property type="entry name" value="RIBONUCLEASE P PROTEIN COMPONENT"/>
    <property type="match status" value="1"/>
</dbReference>
<dbReference type="PANTHER" id="PTHR33992:SF1">
    <property type="entry name" value="RIBONUCLEASE P PROTEIN COMPONENT"/>
    <property type="match status" value="1"/>
</dbReference>
<evidence type="ECO:0000256" key="9">
    <source>
        <dbReference type="ARBA" id="ARBA00023274"/>
    </source>
</evidence>
<name>A0A7R9LD97_9ACAR</name>
<evidence type="ECO:0000256" key="10">
    <source>
        <dbReference type="ARBA" id="ARBA00035274"/>
    </source>
</evidence>
<keyword evidence="3" id="KW-0819">tRNA processing</keyword>
<reference evidence="12" key="1">
    <citation type="submission" date="2020-11" db="EMBL/GenBank/DDBJ databases">
        <authorList>
            <person name="Tran Van P."/>
        </authorList>
    </citation>
    <scope>NUCLEOTIDE SEQUENCE</scope>
</reference>
<comment type="function">
    <text evidence="1">RNaseP catalyzes the removal of the 5'-leader sequence from pre-tRNA to produce the mature 5'-terminus. It can also cleave other RNA substrates such as 4.5S RNA. The protein component plays an auxiliary but essential role in vivo by binding to the 5'-leader sequence and broadening the substrate specificity of the ribozyme.</text>
</comment>
<evidence type="ECO:0000313" key="13">
    <source>
        <dbReference type="Proteomes" id="UP000728032"/>
    </source>
</evidence>
<dbReference type="EMBL" id="OC915244">
    <property type="protein sequence ID" value="CAD7639459.1"/>
    <property type="molecule type" value="Genomic_DNA"/>
</dbReference>
<proteinExistence type="inferred from homology"/>
<dbReference type="PROSITE" id="PS00648">
    <property type="entry name" value="RIBONUCLEASE_P"/>
    <property type="match status" value="1"/>
</dbReference>
<sequence length="205" mass="24126">MDTHRNKECTIQSRTFRKDQFWSFDMKRTFQPSELKRKRVHGFRARMATKAGRQVLARRRAKGRHSLTLIDDLGVMSLYSFSPEVRIHCAADYKDVFDGALFKVHQPHFIFLAKVTEQPKSRLGIVVAKKKVRRAHERNRIKRLTRESFRLNQQNIDLLDIVVMPKVGIEAVPNAELFQQLQFAWLKLQRIVKKHHKIAQSSPQK</sequence>
<keyword evidence="13" id="KW-1185">Reference proteome</keyword>
<keyword evidence="9" id="KW-0687">Ribonucleoprotein</keyword>
<dbReference type="GO" id="GO:0003735">
    <property type="term" value="F:structural constituent of ribosome"/>
    <property type="evidence" value="ECO:0007669"/>
    <property type="project" value="InterPro"/>
</dbReference>
<keyword evidence="7" id="KW-0694">RNA-binding</keyword>
<dbReference type="PROSITE" id="PS00784">
    <property type="entry name" value="RIBOSOMAL_L34"/>
    <property type="match status" value="1"/>
</dbReference>
<dbReference type="GO" id="GO:0000049">
    <property type="term" value="F:tRNA binding"/>
    <property type="evidence" value="ECO:0007669"/>
    <property type="project" value="InterPro"/>
</dbReference>
<organism evidence="12">
    <name type="scientific">Oppiella nova</name>
    <dbReference type="NCBI Taxonomy" id="334625"/>
    <lineage>
        <taxon>Eukaryota</taxon>
        <taxon>Metazoa</taxon>
        <taxon>Ecdysozoa</taxon>
        <taxon>Arthropoda</taxon>
        <taxon>Chelicerata</taxon>
        <taxon>Arachnida</taxon>
        <taxon>Acari</taxon>
        <taxon>Acariformes</taxon>
        <taxon>Sarcoptiformes</taxon>
        <taxon>Oribatida</taxon>
        <taxon>Brachypylina</taxon>
        <taxon>Oppioidea</taxon>
        <taxon>Oppiidae</taxon>
        <taxon>Oppiella</taxon>
    </lineage>
</organism>
<keyword evidence="6" id="KW-0378">Hydrolase</keyword>
<evidence type="ECO:0000256" key="11">
    <source>
        <dbReference type="ARBA" id="ARBA00035434"/>
    </source>
</evidence>
<keyword evidence="4" id="KW-0540">Nuclease</keyword>
<dbReference type="SUPFAM" id="SSF54211">
    <property type="entry name" value="Ribosomal protein S5 domain 2-like"/>
    <property type="match status" value="1"/>
</dbReference>
<dbReference type="NCBIfam" id="TIGR00188">
    <property type="entry name" value="rnpA"/>
    <property type="match status" value="1"/>
</dbReference>
<evidence type="ECO:0000256" key="3">
    <source>
        <dbReference type="ARBA" id="ARBA00022694"/>
    </source>
</evidence>
<evidence type="ECO:0000256" key="5">
    <source>
        <dbReference type="ARBA" id="ARBA00022759"/>
    </source>
</evidence>
<dbReference type="OrthoDB" id="188276at2759"/>
<dbReference type="InterPro" id="IPR020568">
    <property type="entry name" value="Ribosomal_Su5_D2-typ_SF"/>
</dbReference>
<accession>A0A7R9LD97</accession>
<dbReference type="GO" id="GO:0005840">
    <property type="term" value="C:ribosome"/>
    <property type="evidence" value="ECO:0007669"/>
    <property type="project" value="UniProtKB-KW"/>
</dbReference>
<evidence type="ECO:0000256" key="7">
    <source>
        <dbReference type="ARBA" id="ARBA00022884"/>
    </source>
</evidence>
<evidence type="ECO:0000313" key="12">
    <source>
        <dbReference type="EMBL" id="CAD7639459.1"/>
    </source>
</evidence>
<dbReference type="InterPro" id="IPR020539">
    <property type="entry name" value="RNase_P_CS"/>
</dbReference>
<dbReference type="InterPro" id="IPR000271">
    <property type="entry name" value="Ribosomal_bL34"/>
</dbReference>
<dbReference type="GO" id="GO:0042781">
    <property type="term" value="F:3'-tRNA processing endoribonuclease activity"/>
    <property type="evidence" value="ECO:0007669"/>
    <property type="project" value="TreeGrafter"/>
</dbReference>
<dbReference type="InterPro" id="IPR020939">
    <property type="entry name" value="Ribosomal_bL34_CS"/>
</dbReference>
<dbReference type="InterPro" id="IPR000100">
    <property type="entry name" value="RNase_P"/>
</dbReference>
<dbReference type="AlphaFoldDB" id="A0A7R9LD97"/>
<dbReference type="FunFam" id="1.10.287.3980:FF:000001">
    <property type="entry name" value="Mitochondrial ribosomal protein L34"/>
    <property type="match status" value="1"/>
</dbReference>
<dbReference type="Gene3D" id="3.30.230.10">
    <property type="match status" value="1"/>
</dbReference>
<comment type="similarity">
    <text evidence="2">Belongs to the bacterial ribosomal protein bL34 family.</text>
</comment>
<evidence type="ECO:0000256" key="8">
    <source>
        <dbReference type="ARBA" id="ARBA00022980"/>
    </source>
</evidence>
<dbReference type="Pfam" id="PF00825">
    <property type="entry name" value="Ribonuclease_P"/>
    <property type="match status" value="1"/>
</dbReference>
<dbReference type="HAMAP" id="MF_00391">
    <property type="entry name" value="Ribosomal_bL34"/>
    <property type="match status" value="1"/>
</dbReference>
<dbReference type="GO" id="GO:0006412">
    <property type="term" value="P:translation"/>
    <property type="evidence" value="ECO:0007669"/>
    <property type="project" value="InterPro"/>
</dbReference>
<keyword evidence="5" id="KW-0255">Endonuclease</keyword>
<dbReference type="NCBIfam" id="TIGR01030">
    <property type="entry name" value="rpmH_bact"/>
    <property type="match status" value="1"/>
</dbReference>
<dbReference type="HAMAP" id="MF_00227">
    <property type="entry name" value="RNase_P"/>
    <property type="match status" value="1"/>
</dbReference>
<dbReference type="Pfam" id="PF00468">
    <property type="entry name" value="Ribosomal_L34"/>
    <property type="match status" value="1"/>
</dbReference>
<evidence type="ECO:0000256" key="6">
    <source>
        <dbReference type="ARBA" id="ARBA00022801"/>
    </source>
</evidence>
<evidence type="ECO:0000256" key="2">
    <source>
        <dbReference type="ARBA" id="ARBA00010111"/>
    </source>
</evidence>